<reference evidence="1 2" key="1">
    <citation type="journal article" date="2018" name="Front. Plant Sci.">
        <title>Red Clover (Trifolium pratense) and Zigzag Clover (T. medium) - A Picture of Genomic Similarities and Differences.</title>
        <authorList>
            <person name="Dluhosova J."/>
            <person name="Istvanek J."/>
            <person name="Nedelnik J."/>
            <person name="Repkova J."/>
        </authorList>
    </citation>
    <scope>NUCLEOTIDE SEQUENCE [LARGE SCALE GENOMIC DNA]</scope>
    <source>
        <strain evidence="2">cv. 10/8</strain>
        <tissue evidence="1">Leaf</tissue>
    </source>
</reference>
<evidence type="ECO:0000313" key="2">
    <source>
        <dbReference type="Proteomes" id="UP000265520"/>
    </source>
</evidence>
<organism evidence="1 2">
    <name type="scientific">Trifolium medium</name>
    <dbReference type="NCBI Taxonomy" id="97028"/>
    <lineage>
        <taxon>Eukaryota</taxon>
        <taxon>Viridiplantae</taxon>
        <taxon>Streptophyta</taxon>
        <taxon>Embryophyta</taxon>
        <taxon>Tracheophyta</taxon>
        <taxon>Spermatophyta</taxon>
        <taxon>Magnoliopsida</taxon>
        <taxon>eudicotyledons</taxon>
        <taxon>Gunneridae</taxon>
        <taxon>Pentapetalae</taxon>
        <taxon>rosids</taxon>
        <taxon>fabids</taxon>
        <taxon>Fabales</taxon>
        <taxon>Fabaceae</taxon>
        <taxon>Papilionoideae</taxon>
        <taxon>50 kb inversion clade</taxon>
        <taxon>NPAAA clade</taxon>
        <taxon>Hologalegina</taxon>
        <taxon>IRL clade</taxon>
        <taxon>Trifolieae</taxon>
        <taxon>Trifolium</taxon>
    </lineage>
</organism>
<dbReference type="Proteomes" id="UP000265520">
    <property type="component" value="Unassembled WGS sequence"/>
</dbReference>
<proteinExistence type="predicted"/>
<name>A0A392UNP5_9FABA</name>
<protein>
    <submittedName>
        <fullName evidence="1">Uncharacterized protein</fullName>
    </submittedName>
</protein>
<evidence type="ECO:0000313" key="1">
    <source>
        <dbReference type="EMBL" id="MCI75201.1"/>
    </source>
</evidence>
<feature type="non-terminal residue" evidence="1">
    <location>
        <position position="34"/>
    </location>
</feature>
<keyword evidence="2" id="KW-1185">Reference proteome</keyword>
<dbReference type="AlphaFoldDB" id="A0A392UNP5"/>
<accession>A0A392UNP5</accession>
<comment type="caution">
    <text evidence="1">The sequence shown here is derived from an EMBL/GenBank/DDBJ whole genome shotgun (WGS) entry which is preliminary data.</text>
</comment>
<dbReference type="EMBL" id="LXQA010877228">
    <property type="protein sequence ID" value="MCI75201.1"/>
    <property type="molecule type" value="Genomic_DNA"/>
</dbReference>
<sequence>MAMILKNMVLITQDMVLILEVTEAEVVETLEAEV</sequence>